<name>A0A165H0Y5_EXIGL</name>
<dbReference type="GO" id="GO:0030246">
    <property type="term" value="F:carbohydrate binding"/>
    <property type="evidence" value="ECO:0007669"/>
    <property type="project" value="UniProtKB-KW"/>
</dbReference>
<evidence type="ECO:0000256" key="2">
    <source>
        <dbReference type="SAM" id="Phobius"/>
    </source>
</evidence>
<evidence type="ECO:0000313" key="4">
    <source>
        <dbReference type="EMBL" id="KZV91291.1"/>
    </source>
</evidence>
<gene>
    <name evidence="4" type="ORF">EXIGLDRAFT_676235</name>
</gene>
<evidence type="ECO:0000256" key="1">
    <source>
        <dbReference type="ARBA" id="ARBA00006865"/>
    </source>
</evidence>
<feature type="domain" description="GH16" evidence="3">
    <location>
        <begin position="63"/>
        <end position="292"/>
    </location>
</feature>
<keyword evidence="4" id="KW-0430">Lectin</keyword>
<keyword evidence="5" id="KW-1185">Reference proteome</keyword>
<dbReference type="EMBL" id="KV426030">
    <property type="protein sequence ID" value="KZV91291.1"/>
    <property type="molecule type" value="Genomic_DNA"/>
</dbReference>
<keyword evidence="2" id="KW-0472">Membrane</keyword>
<feature type="transmembrane region" description="Helical" evidence="2">
    <location>
        <begin position="46"/>
        <end position="67"/>
    </location>
</feature>
<dbReference type="InterPro" id="IPR050546">
    <property type="entry name" value="Glycosyl_Hydrlase_16"/>
</dbReference>
<proteinExistence type="inferred from homology"/>
<evidence type="ECO:0000259" key="3">
    <source>
        <dbReference type="PROSITE" id="PS51762"/>
    </source>
</evidence>
<organism evidence="4 5">
    <name type="scientific">Exidia glandulosa HHB12029</name>
    <dbReference type="NCBI Taxonomy" id="1314781"/>
    <lineage>
        <taxon>Eukaryota</taxon>
        <taxon>Fungi</taxon>
        <taxon>Dikarya</taxon>
        <taxon>Basidiomycota</taxon>
        <taxon>Agaricomycotina</taxon>
        <taxon>Agaricomycetes</taxon>
        <taxon>Auriculariales</taxon>
        <taxon>Exidiaceae</taxon>
        <taxon>Exidia</taxon>
    </lineage>
</organism>
<evidence type="ECO:0000313" key="5">
    <source>
        <dbReference type="Proteomes" id="UP000077266"/>
    </source>
</evidence>
<dbReference type="AlphaFoldDB" id="A0A165H0Y5"/>
<dbReference type="Gene3D" id="2.60.120.200">
    <property type="match status" value="1"/>
</dbReference>
<dbReference type="InterPro" id="IPR013320">
    <property type="entry name" value="ConA-like_dom_sf"/>
</dbReference>
<dbReference type="InterPro" id="IPR000757">
    <property type="entry name" value="Beta-glucanase-like"/>
</dbReference>
<sequence>MSQDSLIVNEKGARTGKLVISSTLLKGPVPKPWLTQPARYSWVPRYLFLLICSLGLLGGAFQIYFGLKSVPKLGNVCLVLDEQFDGDSLDTSIWTREVALDGWGNGEFEWSTDSGNNSRVEDGMLYIVPTLTEDVIGHDNVFDGYNLTLNDCTSGNSTTCWVYSNATAGTIINPVQSARLSTRLSRSVKYGRIEVRARLPRGDWLWPAIWMMPKDSMYGPWPRSGEIDIIESRGNGPSYPAQGSDWLSSTLHWGPAPLLDGYWRTTGWWNDKHLTFDEGFHTYTLEWDDKFL</sequence>
<feature type="non-terminal residue" evidence="4">
    <location>
        <position position="292"/>
    </location>
</feature>
<reference evidence="4 5" key="1">
    <citation type="journal article" date="2016" name="Mol. Biol. Evol.">
        <title>Comparative Genomics of Early-Diverging Mushroom-Forming Fungi Provides Insights into the Origins of Lignocellulose Decay Capabilities.</title>
        <authorList>
            <person name="Nagy L.G."/>
            <person name="Riley R."/>
            <person name="Tritt A."/>
            <person name="Adam C."/>
            <person name="Daum C."/>
            <person name="Floudas D."/>
            <person name="Sun H."/>
            <person name="Yadav J.S."/>
            <person name="Pangilinan J."/>
            <person name="Larsson K.H."/>
            <person name="Matsuura K."/>
            <person name="Barry K."/>
            <person name="Labutti K."/>
            <person name="Kuo R."/>
            <person name="Ohm R.A."/>
            <person name="Bhattacharya S.S."/>
            <person name="Shirouzu T."/>
            <person name="Yoshinaga Y."/>
            <person name="Martin F.M."/>
            <person name="Grigoriev I.V."/>
            <person name="Hibbett D.S."/>
        </authorList>
    </citation>
    <scope>NUCLEOTIDE SEQUENCE [LARGE SCALE GENOMIC DNA]</scope>
    <source>
        <strain evidence="4 5">HHB12029</strain>
    </source>
</reference>
<comment type="similarity">
    <text evidence="1">Belongs to the glycosyl hydrolase 16 family.</text>
</comment>
<dbReference type="Proteomes" id="UP000077266">
    <property type="component" value="Unassembled WGS sequence"/>
</dbReference>
<dbReference type="PANTHER" id="PTHR10963:SF55">
    <property type="entry name" value="GLYCOSIDE HYDROLASE FAMILY 16 PROTEIN"/>
    <property type="match status" value="1"/>
</dbReference>
<dbReference type="InParanoid" id="A0A165H0Y5"/>
<dbReference type="SUPFAM" id="SSF49899">
    <property type="entry name" value="Concanavalin A-like lectins/glucanases"/>
    <property type="match status" value="1"/>
</dbReference>
<dbReference type="GO" id="GO:0004553">
    <property type="term" value="F:hydrolase activity, hydrolyzing O-glycosyl compounds"/>
    <property type="evidence" value="ECO:0007669"/>
    <property type="project" value="InterPro"/>
</dbReference>
<dbReference type="PANTHER" id="PTHR10963">
    <property type="entry name" value="GLYCOSYL HYDROLASE-RELATED"/>
    <property type="match status" value="1"/>
</dbReference>
<dbReference type="GO" id="GO:0005975">
    <property type="term" value="P:carbohydrate metabolic process"/>
    <property type="evidence" value="ECO:0007669"/>
    <property type="project" value="InterPro"/>
</dbReference>
<accession>A0A165H0Y5</accession>
<protein>
    <submittedName>
        <fullName evidence="4">Concanavalin A-like lectin/glucanase</fullName>
    </submittedName>
</protein>
<keyword evidence="2" id="KW-1133">Transmembrane helix</keyword>
<dbReference type="STRING" id="1314781.A0A165H0Y5"/>
<dbReference type="PROSITE" id="PS51762">
    <property type="entry name" value="GH16_2"/>
    <property type="match status" value="1"/>
</dbReference>
<dbReference type="OrthoDB" id="4781at2759"/>
<dbReference type="Pfam" id="PF00722">
    <property type="entry name" value="Glyco_hydro_16"/>
    <property type="match status" value="1"/>
</dbReference>
<keyword evidence="2" id="KW-0812">Transmembrane</keyword>